<name>A0A8H4VCZ8_9HYPO</name>
<dbReference type="OrthoDB" id="4448936at2759"/>
<keyword evidence="1" id="KW-0175">Coiled coil</keyword>
<reference evidence="3 4" key="1">
    <citation type="journal article" date="2020" name="G3 (Bethesda)">
        <title>Genetic Underpinnings of Host Manipulation by Ophiocordyceps as Revealed by Comparative Transcriptomics.</title>
        <authorList>
            <person name="Will I."/>
            <person name="Das B."/>
            <person name="Trinh T."/>
            <person name="Brachmann A."/>
            <person name="Ohm R.A."/>
            <person name="de Bekker C."/>
        </authorList>
    </citation>
    <scope>NUCLEOTIDE SEQUENCE [LARGE SCALE GENOMIC DNA]</scope>
    <source>
        <strain evidence="3 4">EC05</strain>
    </source>
</reference>
<feature type="region of interest" description="Disordered" evidence="2">
    <location>
        <begin position="1"/>
        <end position="97"/>
    </location>
</feature>
<evidence type="ECO:0000313" key="3">
    <source>
        <dbReference type="EMBL" id="KAF4585828.1"/>
    </source>
</evidence>
<comment type="caution">
    <text evidence="3">The sequence shown here is derived from an EMBL/GenBank/DDBJ whole genome shotgun (WGS) entry which is preliminary data.</text>
</comment>
<keyword evidence="4" id="KW-1185">Reference proteome</keyword>
<feature type="compositionally biased region" description="Basic and acidic residues" evidence="2">
    <location>
        <begin position="54"/>
        <end position="73"/>
    </location>
</feature>
<feature type="compositionally biased region" description="Acidic residues" evidence="2">
    <location>
        <begin position="74"/>
        <end position="85"/>
    </location>
</feature>
<sequence>MSTSRRNPAVMVMTDEDDDETLLDGSVASRKPASDASSSSSSSPSSSSSLPLDFRTRFSDLSESLQRGRREAQRDDDDDDDDDYNPEPRREETRGLTAVQAGKMLVEMAKLNEELSAVVVNLKARQEESDHIHDLLIERAERAAQRIIFLQTRISSLEQELRENDDELQHLRICLKAAEMQLPPHPDQELQRCIAVFKNDYHSLRRKRATRPAAASTSL</sequence>
<evidence type="ECO:0000256" key="1">
    <source>
        <dbReference type="SAM" id="Coils"/>
    </source>
</evidence>
<evidence type="ECO:0000313" key="4">
    <source>
        <dbReference type="Proteomes" id="UP000562929"/>
    </source>
</evidence>
<evidence type="ECO:0000256" key="2">
    <source>
        <dbReference type="SAM" id="MobiDB-lite"/>
    </source>
</evidence>
<feature type="coiled-coil region" evidence="1">
    <location>
        <begin position="108"/>
        <end position="167"/>
    </location>
</feature>
<dbReference type="EMBL" id="JAACLJ010000005">
    <property type="protein sequence ID" value="KAF4585828.1"/>
    <property type="molecule type" value="Genomic_DNA"/>
</dbReference>
<gene>
    <name evidence="3" type="ORF">GQ602_005133</name>
</gene>
<dbReference type="AlphaFoldDB" id="A0A8H4VCZ8"/>
<accession>A0A8H4VCZ8</accession>
<proteinExistence type="predicted"/>
<organism evidence="3 4">
    <name type="scientific">Ophiocordyceps camponoti-floridani</name>
    <dbReference type="NCBI Taxonomy" id="2030778"/>
    <lineage>
        <taxon>Eukaryota</taxon>
        <taxon>Fungi</taxon>
        <taxon>Dikarya</taxon>
        <taxon>Ascomycota</taxon>
        <taxon>Pezizomycotina</taxon>
        <taxon>Sordariomycetes</taxon>
        <taxon>Hypocreomycetidae</taxon>
        <taxon>Hypocreales</taxon>
        <taxon>Ophiocordycipitaceae</taxon>
        <taxon>Ophiocordyceps</taxon>
    </lineage>
</organism>
<protein>
    <submittedName>
        <fullName evidence="3">Cytochrome P450</fullName>
    </submittedName>
</protein>
<dbReference type="Proteomes" id="UP000562929">
    <property type="component" value="Unassembled WGS sequence"/>
</dbReference>
<feature type="compositionally biased region" description="Low complexity" evidence="2">
    <location>
        <begin position="34"/>
        <end position="53"/>
    </location>
</feature>